<protein>
    <submittedName>
        <fullName evidence="1">Uncharacterized protein</fullName>
    </submittedName>
</protein>
<gene>
    <name evidence="1" type="ORF">NLG97_g4569</name>
</gene>
<evidence type="ECO:0000313" key="1">
    <source>
        <dbReference type="EMBL" id="KAJ3493691.1"/>
    </source>
</evidence>
<accession>A0ACC1QYT9</accession>
<keyword evidence="2" id="KW-1185">Reference proteome</keyword>
<reference evidence="1" key="1">
    <citation type="submission" date="2022-07" db="EMBL/GenBank/DDBJ databases">
        <title>Genome Sequence of Lecanicillium saksenae.</title>
        <authorList>
            <person name="Buettner E."/>
        </authorList>
    </citation>
    <scope>NUCLEOTIDE SEQUENCE</scope>
    <source>
        <strain evidence="1">VT-O1</strain>
    </source>
</reference>
<organism evidence="1 2">
    <name type="scientific">Lecanicillium saksenae</name>
    <dbReference type="NCBI Taxonomy" id="468837"/>
    <lineage>
        <taxon>Eukaryota</taxon>
        <taxon>Fungi</taxon>
        <taxon>Dikarya</taxon>
        <taxon>Ascomycota</taxon>
        <taxon>Pezizomycotina</taxon>
        <taxon>Sordariomycetes</taxon>
        <taxon>Hypocreomycetidae</taxon>
        <taxon>Hypocreales</taxon>
        <taxon>Cordycipitaceae</taxon>
        <taxon>Lecanicillium</taxon>
    </lineage>
</organism>
<comment type="caution">
    <text evidence="1">The sequence shown here is derived from an EMBL/GenBank/DDBJ whole genome shotgun (WGS) entry which is preliminary data.</text>
</comment>
<dbReference type="Proteomes" id="UP001148737">
    <property type="component" value="Unassembled WGS sequence"/>
</dbReference>
<proteinExistence type="predicted"/>
<dbReference type="EMBL" id="JANAKD010000460">
    <property type="protein sequence ID" value="KAJ3493691.1"/>
    <property type="molecule type" value="Genomic_DNA"/>
</dbReference>
<name>A0ACC1QYT9_9HYPO</name>
<evidence type="ECO:0000313" key="2">
    <source>
        <dbReference type="Proteomes" id="UP001148737"/>
    </source>
</evidence>
<sequence>MSSTTRATRSRYSSPAHQTVAAPLGVNSPLEISKSSGNDASRSFMQRWLEPSVQSKASFEEAGLVRYGVLEGMAPLGALPKAKKPENGSVGAGASSSGVRKVILKTSTAARDGNAASSGAESSGDKSTTAVAASGNAVAGRKRAASPGARSTPVTSRRRRKKPARRSNAAVTVTKTQENRDLEGEQAAPALSPDKAGLKHYPTDWALRTLYDEKSEDPEFDSMVTDVLQQTADDDTLDGFSKHIGERKRQGRRDNGSFNYFPPPSPATTNRSYQAQQDRKPADSQYGDLVGDSEDEEELEEPEDLQSPPAEAGSMSAFQ</sequence>